<dbReference type="Pfam" id="PF04182">
    <property type="entry name" value="B-block_TFIIIC"/>
    <property type="match status" value="1"/>
</dbReference>
<organism evidence="8 9">
    <name type="scientific">Staphylotrichum longicolle</name>
    <dbReference type="NCBI Taxonomy" id="669026"/>
    <lineage>
        <taxon>Eukaryota</taxon>
        <taxon>Fungi</taxon>
        <taxon>Dikarya</taxon>
        <taxon>Ascomycota</taxon>
        <taxon>Pezizomycotina</taxon>
        <taxon>Sordariomycetes</taxon>
        <taxon>Sordariomycetidae</taxon>
        <taxon>Sordariales</taxon>
        <taxon>Chaetomiaceae</taxon>
        <taxon>Staphylotrichum</taxon>
    </lineage>
</organism>
<dbReference type="GO" id="GO:0000127">
    <property type="term" value="C:transcription factor TFIIIC complex"/>
    <property type="evidence" value="ECO:0007669"/>
    <property type="project" value="InterPro"/>
</dbReference>
<feature type="region of interest" description="Disordered" evidence="6">
    <location>
        <begin position="746"/>
        <end position="774"/>
    </location>
</feature>
<feature type="region of interest" description="Disordered" evidence="6">
    <location>
        <begin position="516"/>
        <end position="536"/>
    </location>
</feature>
<keyword evidence="5" id="KW-0539">Nucleus</keyword>
<evidence type="ECO:0000256" key="4">
    <source>
        <dbReference type="ARBA" id="ARBA00023163"/>
    </source>
</evidence>
<keyword evidence="2" id="KW-0597">Phosphoprotein</keyword>
<protein>
    <recommendedName>
        <fullName evidence="7">B-block binding subunit of TFIIIC domain-containing protein</fullName>
    </recommendedName>
</protein>
<comment type="subcellular location">
    <subcellularLocation>
        <location evidence="1">Nucleus</location>
    </subcellularLocation>
</comment>
<dbReference type="PANTHER" id="PTHR15180:SF1">
    <property type="entry name" value="GENERAL TRANSCRIPTION FACTOR 3C POLYPEPTIDE 1"/>
    <property type="match status" value="1"/>
</dbReference>
<dbReference type="InterPro" id="IPR044210">
    <property type="entry name" value="Tfc3-like"/>
</dbReference>
<dbReference type="EMBL" id="JAHCVI010000002">
    <property type="protein sequence ID" value="KAG7288811.1"/>
    <property type="molecule type" value="Genomic_DNA"/>
</dbReference>
<dbReference type="GO" id="GO:0005634">
    <property type="term" value="C:nucleus"/>
    <property type="evidence" value="ECO:0007669"/>
    <property type="project" value="UniProtKB-SubCell"/>
</dbReference>
<keyword evidence="4" id="KW-0804">Transcription</keyword>
<feature type="region of interest" description="Disordered" evidence="6">
    <location>
        <begin position="590"/>
        <end position="616"/>
    </location>
</feature>
<sequence length="862" mass="93979">MSGVGLEVLLEGLIPEIAYSGEKAQALREPVDDADLEKSLTEAEMSSARWAWDWLRSRPQILINGNKRWNRLELSEALALPEADAVDPALATASGDANDAEKTKGKKSKKTLTTRPRIHPAEDLVWQTLTRHGVDYKRVPALEWACLQGVASARADGILQSDLRRLVNQDKRSLPKRTDSLARKGYIAKRTVVVQKMKTSRLWLIDFAPPLVEVETCGLDLTPETLSKDLEPVPWHQRWTGNNIDMDALGRTVVGVVKAFNVIRYADMRLKMGVSGKRWQMKTLAKNCQRLVDIGVLKYTAASFPGSRKVFKDCLKFVRDPSAEEWDKFLATGKKTSLYSDPTRHREPKPNALALYGKSGEDSQGNGAARAKLKRIFSGWTPEKPLAQIVFEVIRSAGSEGASNPQVSVATVGYQHRRYLSSYLTKVAETQQPPHLKKFQVVSKLVRTGKTSAYMFSAPGTAEPDALPQINEEAEPADEHVPTAGPSDTTPAGAYGFGSTRPKAFSAGQDFSLADMSRVARKSKPSSKRKLLPRIRPEHLAAAEVALEAAAEQSPATENREEQPTELGGDSQSLKRPFDKITNDLDDAEAGAAAPTGAQEEPPTTTPPVLEKPPKVPTTEDLILNVRYNGIVGKLQVHCSDRNITFLRSGRGLKKPLIIPVDDNLDEPAIRDVPGSDEKSLVLATGAKDETPAWTYVFIFDDEGQENATLIQQEIAKMKLPNYEEPSARAAGQELAAASEAITVDVSASARGRGRGRGGPRGGGRGRGKKGQPLGAGAKPYVCELCGGAWKNDLGLKYHLEKAQVPCNPNFDPAVLLERSRKRRKPSPPPPSVANSEAGDDDGSGRTRKSKRKGSSSQVSRS</sequence>
<dbReference type="InterPro" id="IPR007309">
    <property type="entry name" value="TFIIIC_Bblock-bd"/>
</dbReference>
<dbReference type="GO" id="GO:0042791">
    <property type="term" value="P:5S class rRNA transcription by RNA polymerase III"/>
    <property type="evidence" value="ECO:0007669"/>
    <property type="project" value="TreeGrafter"/>
</dbReference>
<comment type="caution">
    <text evidence="8">The sequence shown here is derived from an EMBL/GenBank/DDBJ whole genome shotgun (WGS) entry which is preliminary data.</text>
</comment>
<name>A0AAD4HZE9_9PEZI</name>
<evidence type="ECO:0000256" key="5">
    <source>
        <dbReference type="ARBA" id="ARBA00023242"/>
    </source>
</evidence>
<feature type="compositionally biased region" description="Basic residues" evidence="6">
    <location>
        <begin position="752"/>
        <end position="770"/>
    </location>
</feature>
<dbReference type="PANTHER" id="PTHR15180">
    <property type="entry name" value="GENERAL TRANSCRIPTION FACTOR 3C POLYPEPTIDE 1"/>
    <property type="match status" value="1"/>
</dbReference>
<evidence type="ECO:0000259" key="7">
    <source>
        <dbReference type="Pfam" id="PF04182"/>
    </source>
</evidence>
<feature type="region of interest" description="Disordered" evidence="6">
    <location>
        <begin position="818"/>
        <end position="862"/>
    </location>
</feature>
<evidence type="ECO:0000256" key="6">
    <source>
        <dbReference type="SAM" id="MobiDB-lite"/>
    </source>
</evidence>
<feature type="region of interest" description="Disordered" evidence="6">
    <location>
        <begin position="93"/>
        <end position="112"/>
    </location>
</feature>
<evidence type="ECO:0000256" key="1">
    <source>
        <dbReference type="ARBA" id="ARBA00004123"/>
    </source>
</evidence>
<evidence type="ECO:0000313" key="9">
    <source>
        <dbReference type="Proteomes" id="UP001197093"/>
    </source>
</evidence>
<keyword evidence="9" id="KW-1185">Reference proteome</keyword>
<dbReference type="GO" id="GO:0003677">
    <property type="term" value="F:DNA binding"/>
    <property type="evidence" value="ECO:0007669"/>
    <property type="project" value="UniProtKB-KW"/>
</dbReference>
<evidence type="ECO:0000313" key="8">
    <source>
        <dbReference type="EMBL" id="KAG7288811.1"/>
    </source>
</evidence>
<keyword evidence="3" id="KW-0238">DNA-binding</keyword>
<evidence type="ECO:0000256" key="3">
    <source>
        <dbReference type="ARBA" id="ARBA00023125"/>
    </source>
</evidence>
<dbReference type="GO" id="GO:0006384">
    <property type="term" value="P:transcription initiation at RNA polymerase III promoter"/>
    <property type="evidence" value="ECO:0007669"/>
    <property type="project" value="InterPro"/>
</dbReference>
<feature type="compositionally biased region" description="Basic residues" evidence="6">
    <location>
        <begin position="519"/>
        <end position="533"/>
    </location>
</feature>
<dbReference type="Proteomes" id="UP001197093">
    <property type="component" value="Unassembled WGS sequence"/>
</dbReference>
<accession>A0AAD4HZE9</accession>
<feature type="region of interest" description="Disordered" evidence="6">
    <location>
        <begin position="475"/>
        <end position="501"/>
    </location>
</feature>
<dbReference type="AlphaFoldDB" id="A0AAD4HZE9"/>
<feature type="domain" description="B-block binding subunit of TFIIIC" evidence="7">
    <location>
        <begin position="141"/>
        <end position="208"/>
    </location>
</feature>
<feature type="region of interest" description="Disordered" evidence="6">
    <location>
        <begin position="548"/>
        <end position="578"/>
    </location>
</feature>
<proteinExistence type="predicted"/>
<evidence type="ECO:0000256" key="2">
    <source>
        <dbReference type="ARBA" id="ARBA00022553"/>
    </source>
</evidence>
<reference evidence="8" key="1">
    <citation type="submission" date="2023-02" db="EMBL/GenBank/DDBJ databases">
        <authorList>
            <person name="Palmer J.M."/>
        </authorList>
    </citation>
    <scope>NUCLEOTIDE SEQUENCE</scope>
    <source>
        <strain evidence="8">FW57</strain>
    </source>
</reference>
<gene>
    <name evidence="8" type="ORF">NEMBOFW57_005169</name>
</gene>
<feature type="compositionally biased region" description="Low complexity" evidence="6">
    <location>
        <begin position="590"/>
        <end position="609"/>
    </location>
</feature>